<name>A0A9P3LA95_9APHY</name>
<dbReference type="GO" id="GO:0004497">
    <property type="term" value="F:monooxygenase activity"/>
    <property type="evidence" value="ECO:0007669"/>
    <property type="project" value="TreeGrafter"/>
</dbReference>
<protein>
    <submittedName>
        <fullName evidence="3">Caleosin domain-containing protein</fullName>
    </submittedName>
</protein>
<evidence type="ECO:0000256" key="1">
    <source>
        <dbReference type="ARBA" id="ARBA00006765"/>
    </source>
</evidence>
<organism evidence="3 4">
    <name type="scientific">Phanerochaete sordida</name>
    <dbReference type="NCBI Taxonomy" id="48140"/>
    <lineage>
        <taxon>Eukaryota</taxon>
        <taxon>Fungi</taxon>
        <taxon>Dikarya</taxon>
        <taxon>Basidiomycota</taxon>
        <taxon>Agaricomycotina</taxon>
        <taxon>Agaricomycetes</taxon>
        <taxon>Polyporales</taxon>
        <taxon>Phanerochaetaceae</taxon>
        <taxon>Phanerochaete</taxon>
    </lineage>
</organism>
<evidence type="ECO:0000313" key="4">
    <source>
        <dbReference type="Proteomes" id="UP000703269"/>
    </source>
</evidence>
<accession>A0A9P3LA95</accession>
<feature type="transmembrane region" description="Helical" evidence="2">
    <location>
        <begin position="101"/>
        <end position="123"/>
    </location>
</feature>
<gene>
    <name evidence="3" type="ORF">PsYK624_028550</name>
</gene>
<dbReference type="EMBL" id="BPQB01000004">
    <property type="protein sequence ID" value="GJE86773.1"/>
    <property type="molecule type" value="Genomic_DNA"/>
</dbReference>
<dbReference type="InterPro" id="IPR007736">
    <property type="entry name" value="Caleosin-related"/>
</dbReference>
<keyword evidence="2" id="KW-0472">Membrane</keyword>
<dbReference type="AlphaFoldDB" id="A0A9P3LA95"/>
<reference evidence="3 4" key="1">
    <citation type="submission" date="2021-08" db="EMBL/GenBank/DDBJ databases">
        <title>Draft Genome Sequence of Phanerochaete sordida strain YK-624.</title>
        <authorList>
            <person name="Mori T."/>
            <person name="Dohra H."/>
            <person name="Suzuki T."/>
            <person name="Kawagishi H."/>
            <person name="Hirai H."/>
        </authorList>
    </citation>
    <scope>NUCLEOTIDE SEQUENCE [LARGE SCALE GENOMIC DNA]</scope>
    <source>
        <strain evidence="3 4">YK-624</strain>
    </source>
</reference>
<dbReference type="PANTHER" id="PTHR31495:SF0">
    <property type="entry name" value="BINDING PROTEIN CALEOSIN, PUTATIVE (AFU_ORTHOLOGUE AFUA_5G13750)-RELATED"/>
    <property type="match status" value="1"/>
</dbReference>
<keyword evidence="2" id="KW-0812">Transmembrane</keyword>
<dbReference type="Pfam" id="PF05042">
    <property type="entry name" value="Caleosin"/>
    <property type="match status" value="1"/>
</dbReference>
<dbReference type="OrthoDB" id="640742at2759"/>
<keyword evidence="4" id="KW-1185">Reference proteome</keyword>
<dbReference type="Proteomes" id="UP000703269">
    <property type="component" value="Unassembled WGS sequence"/>
</dbReference>
<proteinExistence type="inferred from homology"/>
<evidence type="ECO:0000256" key="2">
    <source>
        <dbReference type="SAM" id="Phobius"/>
    </source>
</evidence>
<evidence type="ECO:0000313" key="3">
    <source>
        <dbReference type="EMBL" id="GJE86773.1"/>
    </source>
</evidence>
<comment type="caution">
    <text evidence="3">The sequence shown here is derived from an EMBL/GenBank/DDBJ whole genome shotgun (WGS) entry which is preliminary data.</text>
</comment>
<comment type="similarity">
    <text evidence="1">Belongs to the caleosin family.</text>
</comment>
<dbReference type="PANTHER" id="PTHR31495">
    <property type="entry name" value="PEROXYGENASE 3-RELATED"/>
    <property type="match status" value="1"/>
</dbReference>
<sequence length="259" mass="29295">MSKSKSNGSASDGHTNVVSSLDNVPVTKQRVPWTNWKKVKESGIARANIAVTEVSPDGATEPKDFTEKHAQETVLQQHVVFFDLNNDGVINVYETYIGFRLLGWGILLSLLAMTVIHGGFSWYSLPPGRWLPDPFFRIYIKDVNGAKHGSDTGTYDHEGRFRAQQFADFFSKYGEQLSDGSWGITYPDALKGARGQRCVNDPFGWLAELFEWTATWLTIWPHDGIMRMEDVRGVYDGSYFFKIAGERRQKYVKGELVII</sequence>
<keyword evidence="2" id="KW-1133">Transmembrane helix</keyword>
<dbReference type="GO" id="GO:0005509">
    <property type="term" value="F:calcium ion binding"/>
    <property type="evidence" value="ECO:0007669"/>
    <property type="project" value="TreeGrafter"/>
</dbReference>